<dbReference type="Proteomes" id="UP000663828">
    <property type="component" value="Unassembled WGS sequence"/>
</dbReference>
<keyword evidence="1" id="KW-0472">Membrane</keyword>
<protein>
    <submittedName>
        <fullName evidence="2">Uncharacterized protein</fullName>
    </submittedName>
</protein>
<keyword evidence="1" id="KW-0812">Transmembrane</keyword>
<feature type="transmembrane region" description="Helical" evidence="1">
    <location>
        <begin position="43"/>
        <end position="63"/>
    </location>
</feature>
<name>A0A816AHA7_ADIRI</name>
<feature type="transmembrane region" description="Helical" evidence="1">
    <location>
        <begin position="312"/>
        <end position="333"/>
    </location>
</feature>
<proteinExistence type="predicted"/>
<keyword evidence="1" id="KW-1133">Transmembrane helix</keyword>
<comment type="caution">
    <text evidence="2">The sequence shown here is derived from an EMBL/GenBank/DDBJ whole genome shotgun (WGS) entry which is preliminary data.</text>
</comment>
<evidence type="ECO:0000313" key="3">
    <source>
        <dbReference type="Proteomes" id="UP000663828"/>
    </source>
</evidence>
<keyword evidence="3" id="KW-1185">Reference proteome</keyword>
<accession>A0A816AHA7</accession>
<gene>
    <name evidence="2" type="ORF">XAT740_LOCUS47356</name>
</gene>
<evidence type="ECO:0000256" key="1">
    <source>
        <dbReference type="SAM" id="Phobius"/>
    </source>
</evidence>
<sequence>MTLLIWLKSIIKRAFDNLLTWNAINSRSSDPTIIRRELFTTRLYFILLIVSLVVLTTYTSFIVRFNIQSLLNLTYSQYQQHHNDYSNTLQCSSISYKDFVTIEVKYYQICLSEFVQSWWYQSLLLSYNTQGRFCFVTLASSYFQTLTIFCELANEIINNGTEQFLSTTFVNGYVLFNDSFYVQMTSLINSFIDKIEYEFVYRMSLTQLLLHNNSNKRCYCVLDFNCTLKDKVIQGGILIPVSWQIGEISIYLVFQQKLHPTLSNRYSPTTLTETIFNNLMIEDWIVTYSYDNYYSQCHPSSCSFTYEKKTDFAYLLTVIVSLIGGINLILRLISPHPHQIQLEIDQKT</sequence>
<organism evidence="2 3">
    <name type="scientific">Adineta ricciae</name>
    <name type="common">Rotifer</name>
    <dbReference type="NCBI Taxonomy" id="249248"/>
    <lineage>
        <taxon>Eukaryota</taxon>
        <taxon>Metazoa</taxon>
        <taxon>Spiralia</taxon>
        <taxon>Gnathifera</taxon>
        <taxon>Rotifera</taxon>
        <taxon>Eurotatoria</taxon>
        <taxon>Bdelloidea</taxon>
        <taxon>Adinetida</taxon>
        <taxon>Adinetidae</taxon>
        <taxon>Adineta</taxon>
    </lineage>
</organism>
<reference evidence="2" key="1">
    <citation type="submission" date="2021-02" db="EMBL/GenBank/DDBJ databases">
        <authorList>
            <person name="Nowell W R."/>
        </authorList>
    </citation>
    <scope>NUCLEOTIDE SEQUENCE</scope>
</reference>
<evidence type="ECO:0000313" key="2">
    <source>
        <dbReference type="EMBL" id="CAF1598111.1"/>
    </source>
</evidence>
<dbReference type="EMBL" id="CAJNOR010006551">
    <property type="protein sequence ID" value="CAF1598111.1"/>
    <property type="molecule type" value="Genomic_DNA"/>
</dbReference>
<dbReference type="AlphaFoldDB" id="A0A816AHA7"/>